<dbReference type="PROSITE" id="PS50003">
    <property type="entry name" value="PH_DOMAIN"/>
    <property type="match status" value="1"/>
</dbReference>
<dbReference type="PROSITE" id="PS50115">
    <property type="entry name" value="ARFGAP"/>
    <property type="match status" value="1"/>
</dbReference>
<name>A2EZ27_TRIV3</name>
<evidence type="ECO:0000313" key="8">
    <source>
        <dbReference type="Proteomes" id="UP000001542"/>
    </source>
</evidence>
<dbReference type="Proteomes" id="UP000001542">
    <property type="component" value="Unassembled WGS sequence"/>
</dbReference>
<evidence type="ECO:0000256" key="2">
    <source>
        <dbReference type="ARBA" id="ARBA00022771"/>
    </source>
</evidence>
<dbReference type="FunCoup" id="A2EZ27">
    <property type="interactions" value="248"/>
</dbReference>
<keyword evidence="1" id="KW-0479">Metal-binding</keyword>
<dbReference type="Pfam" id="PF00169">
    <property type="entry name" value="PH"/>
    <property type="match status" value="1"/>
</dbReference>
<dbReference type="SUPFAM" id="SSF50729">
    <property type="entry name" value="PH domain-like"/>
    <property type="match status" value="1"/>
</dbReference>
<dbReference type="eggNOG" id="KOG0521">
    <property type="taxonomic scope" value="Eukaryota"/>
</dbReference>
<gene>
    <name evidence="7" type="ORF">TVAG_485110</name>
</gene>
<evidence type="ECO:0000259" key="6">
    <source>
        <dbReference type="PROSITE" id="PS50115"/>
    </source>
</evidence>
<proteinExistence type="predicted"/>
<dbReference type="EMBL" id="DS113547">
    <property type="protein sequence ID" value="EAY02076.1"/>
    <property type="molecule type" value="Genomic_DNA"/>
</dbReference>
<dbReference type="SMART" id="SM00248">
    <property type="entry name" value="ANK"/>
    <property type="match status" value="2"/>
</dbReference>
<dbReference type="Gene3D" id="1.25.40.20">
    <property type="entry name" value="Ankyrin repeat-containing domain"/>
    <property type="match status" value="1"/>
</dbReference>
<dbReference type="GO" id="GO:0005096">
    <property type="term" value="F:GTPase activator activity"/>
    <property type="evidence" value="ECO:0007669"/>
    <property type="project" value="InterPro"/>
</dbReference>
<dbReference type="Gene3D" id="1.20.1270.60">
    <property type="entry name" value="Arfaptin homology (AH) domain/BAR domain"/>
    <property type="match status" value="1"/>
</dbReference>
<accession>A2EZ27</accession>
<dbReference type="STRING" id="5722.A2EZ27"/>
<dbReference type="InterPro" id="IPR011993">
    <property type="entry name" value="PH-like_dom_sf"/>
</dbReference>
<dbReference type="Pfam" id="PF01412">
    <property type="entry name" value="ArfGap"/>
    <property type="match status" value="1"/>
</dbReference>
<dbReference type="AlphaFoldDB" id="A2EZ27"/>
<protein>
    <recommendedName>
        <fullName evidence="9">ARF GAP-like zinc finger-containing protein</fullName>
    </recommendedName>
</protein>
<dbReference type="PRINTS" id="PR00405">
    <property type="entry name" value="REVINTRACTNG"/>
</dbReference>
<reference evidence="7" key="1">
    <citation type="submission" date="2006-10" db="EMBL/GenBank/DDBJ databases">
        <authorList>
            <person name="Amadeo P."/>
            <person name="Zhao Q."/>
            <person name="Wortman J."/>
            <person name="Fraser-Liggett C."/>
            <person name="Carlton J."/>
        </authorList>
    </citation>
    <scope>NUCLEOTIDE SEQUENCE</scope>
    <source>
        <strain evidence="7">G3</strain>
    </source>
</reference>
<organism evidence="7 8">
    <name type="scientific">Trichomonas vaginalis (strain ATCC PRA-98 / G3)</name>
    <dbReference type="NCBI Taxonomy" id="412133"/>
    <lineage>
        <taxon>Eukaryota</taxon>
        <taxon>Metamonada</taxon>
        <taxon>Parabasalia</taxon>
        <taxon>Trichomonadida</taxon>
        <taxon>Trichomonadidae</taxon>
        <taxon>Trichomonas</taxon>
    </lineage>
</organism>
<dbReference type="InterPro" id="IPR045258">
    <property type="entry name" value="ACAP1/2/3-like"/>
</dbReference>
<dbReference type="SMART" id="SM00233">
    <property type="entry name" value="PH"/>
    <property type="match status" value="1"/>
</dbReference>
<keyword evidence="3" id="KW-0862">Zinc</keyword>
<dbReference type="VEuPathDB" id="TrichDB:TVAGG3_0754000"/>
<dbReference type="InterPro" id="IPR001849">
    <property type="entry name" value="PH_domain"/>
</dbReference>
<reference evidence="7" key="2">
    <citation type="journal article" date="2007" name="Science">
        <title>Draft genome sequence of the sexually transmitted pathogen Trichomonas vaginalis.</title>
        <authorList>
            <person name="Carlton J.M."/>
            <person name="Hirt R.P."/>
            <person name="Silva J.C."/>
            <person name="Delcher A.L."/>
            <person name="Schatz M."/>
            <person name="Zhao Q."/>
            <person name="Wortman J.R."/>
            <person name="Bidwell S.L."/>
            <person name="Alsmark U.C.M."/>
            <person name="Besteiro S."/>
            <person name="Sicheritz-Ponten T."/>
            <person name="Noel C.J."/>
            <person name="Dacks J.B."/>
            <person name="Foster P.G."/>
            <person name="Simillion C."/>
            <person name="Van de Peer Y."/>
            <person name="Miranda-Saavedra D."/>
            <person name="Barton G.J."/>
            <person name="Westrop G.D."/>
            <person name="Mueller S."/>
            <person name="Dessi D."/>
            <person name="Fiori P.L."/>
            <person name="Ren Q."/>
            <person name="Paulsen I."/>
            <person name="Zhang H."/>
            <person name="Bastida-Corcuera F.D."/>
            <person name="Simoes-Barbosa A."/>
            <person name="Brown M.T."/>
            <person name="Hayes R.D."/>
            <person name="Mukherjee M."/>
            <person name="Okumura C.Y."/>
            <person name="Schneider R."/>
            <person name="Smith A.J."/>
            <person name="Vanacova S."/>
            <person name="Villalvazo M."/>
            <person name="Haas B.J."/>
            <person name="Pertea M."/>
            <person name="Feldblyum T.V."/>
            <person name="Utterback T.R."/>
            <person name="Shu C.L."/>
            <person name="Osoegawa K."/>
            <person name="de Jong P.J."/>
            <person name="Hrdy I."/>
            <person name="Horvathova L."/>
            <person name="Zubacova Z."/>
            <person name="Dolezal P."/>
            <person name="Malik S.B."/>
            <person name="Logsdon J.M. Jr."/>
            <person name="Henze K."/>
            <person name="Gupta A."/>
            <person name="Wang C.C."/>
            <person name="Dunne R.L."/>
            <person name="Upcroft J.A."/>
            <person name="Upcroft P."/>
            <person name="White O."/>
            <person name="Salzberg S.L."/>
            <person name="Tang P."/>
            <person name="Chiu C.-H."/>
            <person name="Lee Y.-S."/>
            <person name="Embley T.M."/>
            <person name="Coombs G.H."/>
            <person name="Mottram J.C."/>
            <person name="Tachezy J."/>
            <person name="Fraser-Liggett C.M."/>
            <person name="Johnson P.J."/>
        </authorList>
    </citation>
    <scope>NUCLEOTIDE SEQUENCE [LARGE SCALE GENOMIC DNA]</scope>
    <source>
        <strain evidence="7">G3</strain>
    </source>
</reference>
<dbReference type="OrthoDB" id="10266696at2759"/>
<dbReference type="SMR" id="A2EZ27"/>
<dbReference type="Gene3D" id="2.30.29.30">
    <property type="entry name" value="Pleckstrin-homology domain (PH domain)/Phosphotyrosine-binding domain (PTB)"/>
    <property type="match status" value="1"/>
</dbReference>
<dbReference type="SMART" id="SM00105">
    <property type="entry name" value="ArfGap"/>
    <property type="match status" value="1"/>
</dbReference>
<dbReference type="PANTHER" id="PTHR23180:SF160">
    <property type="entry name" value="ADP-RIBOSYLATION FACTOR GTPASE-ACTIVATING PROTEIN EFFECTOR PROTEIN 1"/>
    <property type="match status" value="1"/>
</dbReference>
<sequence>MNANTNEIEFPQYLHMDPLYDNEQINRYQRIKQTTTQLQEMSKFIKNYISSGKKFAQAISDLHNVMSQIDIVAINAQYSSLCNSIITMNSIVLSHLNHVESAMHIPVESFIRHDISMMKKSKASYVQIHGKFTEAYDKLANPPKKSRDTTDKRQKLMELHKQSSHAFCEYILQLDVTESRYANLIGSLLISYSASVYNELASQINRLAKLEMGDIQIVSEKITQSNEAIAQKMFENTAFHQTVEDLIPQYYGILDQPYQGTPKSEIQGYLWRKTSVFGSSWDKLFCMSRDGFFAASTSPATCAKPLWTLQLEYCNVKPFDLDDKPNCLTIISKNKNIVLQAPSLYDRDKWIATIQSQISSKFMSQDMESARLKENNTSTCADCGARDSDWIITNKGAILCSKCAGIHRSLPMSVSRIRSLTMDTNDLYCMELLKAIGNKGLNEILEANVVDKINPDSTQEEREAFIKRKYVDLEFISKDPVDLRSAIQNSVAPQILKAVLTGEINQDLPDGLTALQAASIVGSPPIVCLIAMNCPEMIDKMDRGMWTALDYATFYNHVYVVDALLTYGANPMVEEAVKPYVIAASKKLDDIAMLLSSARPESFEISEYSPPSEAFKPSQQDTSMFRLTVSRFDSGSSPAFSQTDPSMFVHKRRMTLIPKKMPFKINTNPD</sequence>
<dbReference type="Gene3D" id="1.10.220.150">
    <property type="entry name" value="Arf GTPase activating protein"/>
    <property type="match status" value="1"/>
</dbReference>
<dbReference type="Pfam" id="PF16746">
    <property type="entry name" value="BAR_3"/>
    <property type="match status" value="1"/>
</dbReference>
<dbReference type="InterPro" id="IPR004148">
    <property type="entry name" value="BAR_dom"/>
</dbReference>
<evidence type="ECO:0000259" key="5">
    <source>
        <dbReference type="PROSITE" id="PS50003"/>
    </source>
</evidence>
<keyword evidence="2 4" id="KW-0863">Zinc-finger</keyword>
<dbReference type="InterPro" id="IPR027267">
    <property type="entry name" value="AH/BAR_dom_sf"/>
</dbReference>
<dbReference type="VEuPathDB" id="TrichDB:TVAG_485110"/>
<dbReference type="RefSeq" id="XP_001330529.1">
    <property type="nucleotide sequence ID" value="XM_001330494.1"/>
</dbReference>
<dbReference type="GO" id="GO:0008270">
    <property type="term" value="F:zinc ion binding"/>
    <property type="evidence" value="ECO:0007669"/>
    <property type="project" value="UniProtKB-KW"/>
</dbReference>
<feature type="domain" description="Arf-GAP" evidence="6">
    <location>
        <begin position="364"/>
        <end position="483"/>
    </location>
</feature>
<dbReference type="GO" id="GO:0005737">
    <property type="term" value="C:cytoplasm"/>
    <property type="evidence" value="ECO:0007669"/>
    <property type="project" value="InterPro"/>
</dbReference>
<dbReference type="SUPFAM" id="SSF103657">
    <property type="entry name" value="BAR/IMD domain-like"/>
    <property type="match status" value="1"/>
</dbReference>
<evidence type="ECO:0000256" key="3">
    <source>
        <dbReference type="ARBA" id="ARBA00022833"/>
    </source>
</evidence>
<dbReference type="InterPro" id="IPR037278">
    <property type="entry name" value="ARFGAP/RecO"/>
</dbReference>
<dbReference type="CDD" id="cd08204">
    <property type="entry name" value="ArfGap"/>
    <property type="match status" value="1"/>
</dbReference>
<evidence type="ECO:0000256" key="1">
    <source>
        <dbReference type="ARBA" id="ARBA00022723"/>
    </source>
</evidence>
<dbReference type="SUPFAM" id="SSF48403">
    <property type="entry name" value="Ankyrin repeat"/>
    <property type="match status" value="1"/>
</dbReference>
<evidence type="ECO:0000256" key="4">
    <source>
        <dbReference type="PROSITE-ProRule" id="PRU00288"/>
    </source>
</evidence>
<dbReference type="PANTHER" id="PTHR23180">
    <property type="entry name" value="CENTAURIN/ARF"/>
    <property type="match status" value="1"/>
</dbReference>
<keyword evidence="8" id="KW-1185">Reference proteome</keyword>
<dbReference type="Pfam" id="PF12796">
    <property type="entry name" value="Ank_2"/>
    <property type="match status" value="1"/>
</dbReference>
<dbReference type="InterPro" id="IPR001164">
    <property type="entry name" value="ArfGAP_dom"/>
</dbReference>
<dbReference type="KEGG" id="tva:4759904"/>
<dbReference type="InterPro" id="IPR002110">
    <property type="entry name" value="Ankyrin_rpt"/>
</dbReference>
<dbReference type="InterPro" id="IPR038508">
    <property type="entry name" value="ArfGAP_dom_sf"/>
</dbReference>
<dbReference type="InterPro" id="IPR036770">
    <property type="entry name" value="Ankyrin_rpt-contain_sf"/>
</dbReference>
<feature type="domain" description="PH" evidence="5">
    <location>
        <begin position="263"/>
        <end position="359"/>
    </location>
</feature>
<evidence type="ECO:0000313" key="7">
    <source>
        <dbReference type="EMBL" id="EAY02076.1"/>
    </source>
</evidence>
<dbReference type="SUPFAM" id="SSF57863">
    <property type="entry name" value="ArfGap/RecO-like zinc finger"/>
    <property type="match status" value="1"/>
</dbReference>
<dbReference type="InParanoid" id="A2EZ27"/>
<evidence type="ECO:0008006" key="9">
    <source>
        <dbReference type="Google" id="ProtNLM"/>
    </source>
</evidence>